<feature type="compositionally biased region" description="Basic and acidic residues" evidence="8">
    <location>
        <begin position="1172"/>
        <end position="1181"/>
    </location>
</feature>
<dbReference type="SMART" id="SM00293">
    <property type="entry name" value="PWWP"/>
    <property type="match status" value="1"/>
</dbReference>
<feature type="compositionally biased region" description="Basic and acidic residues" evidence="8">
    <location>
        <begin position="335"/>
        <end position="350"/>
    </location>
</feature>
<dbReference type="GO" id="GO:0009908">
    <property type="term" value="P:flower development"/>
    <property type="evidence" value="ECO:0007669"/>
    <property type="project" value="UniProtKB-KW"/>
</dbReference>
<feature type="domain" description="CID" evidence="10">
    <location>
        <begin position="923"/>
        <end position="1064"/>
    </location>
</feature>
<evidence type="ECO:0000256" key="7">
    <source>
        <dbReference type="ARBA" id="ARBA00023242"/>
    </source>
</evidence>
<feature type="compositionally biased region" description="Polar residues" evidence="8">
    <location>
        <begin position="1385"/>
        <end position="1402"/>
    </location>
</feature>
<protein>
    <recommendedName>
        <fullName evidence="13">ENHANCER OF AG-4 protein 2</fullName>
    </recommendedName>
</protein>
<feature type="domain" description="PWWP" evidence="9">
    <location>
        <begin position="20"/>
        <end position="77"/>
    </location>
</feature>
<dbReference type="EMBL" id="JBBPBK010000011">
    <property type="protein sequence ID" value="KAK9274493.1"/>
    <property type="molecule type" value="Genomic_DNA"/>
</dbReference>
<feature type="region of interest" description="Disordered" evidence="8">
    <location>
        <begin position="1161"/>
        <end position="1316"/>
    </location>
</feature>
<feature type="region of interest" description="Disordered" evidence="8">
    <location>
        <begin position="883"/>
        <end position="921"/>
    </location>
</feature>
<dbReference type="SMART" id="SM00582">
    <property type="entry name" value="RPR"/>
    <property type="match status" value="1"/>
</dbReference>
<dbReference type="FunFam" id="1.25.40.90:FF:000037">
    <property type="entry name" value="Enhancer of ag-4 2"/>
    <property type="match status" value="1"/>
</dbReference>
<evidence type="ECO:0000256" key="2">
    <source>
        <dbReference type="ARBA" id="ARBA00022473"/>
    </source>
</evidence>
<dbReference type="PANTHER" id="PTHR12550">
    <property type="entry name" value="HEPATOMA-DERIVED GROWTH FACTOR-RELATED"/>
    <property type="match status" value="1"/>
</dbReference>
<keyword evidence="2" id="KW-0217">Developmental protein</keyword>
<evidence type="ECO:0008006" key="13">
    <source>
        <dbReference type="Google" id="ProtNLM"/>
    </source>
</evidence>
<sequence length="1542" mass="166945">MAPGRKRGANKAKAKSELSLGDLVLAKVKGFPAWPAKISRPEDWKRTPDPKKYFVQFFGTQEIAFVAPPDIQAFTSEAKSKLSARCQGKTVKYFAQAVKEICEAFEDLQGKHSSTTDKSVLGCEVPSLDGVEVDLKDGISKVEPNGETGIEGLGDCGSGLERCSNRQGETDGQDVKPTILCDANDSLPPVISSKQKNKASNGVHIPKTEVVLASSLDSHACLNDEVSGCKNKEETVICTERSNVATIRKALSSSKSNRLSDVEGGSTSGMIDGKKKDSPSALVVSVHKHAGGRQRALTNGHKSKTMATGSKRKCEGAVDVHKSSSSSLTSSKYNCPRDHVDVSESGEQLKDGMQSKLSSAGSKKELSPGALKSESDVCSVKKARNVLKDKRDLEVADGIQKDTVANSEEKDKGEFSGRKKSSQLGHGKPNLSNKEISRPAKRSKCEDVADDVSKRSLVKSTRIDSPSCNMVDDKANKREDVKTFAMRVKAENRLPSKTQTGPIGSNSSGDEAVLPLTKRRRRALEAMSNSVTATCEDKLGKDSVILKNDVLRSNDVKFPVPLLRTKRRAVCLVDDDDNDDEEEPKTPIHGGSSRKINAPLNVSDSTMNTDAHHESSHNAQQSVRDSSGLEGSPVKECLPSAKLLNESLSPSLQQTVEKRPKKAMTPHVSNSPGKLETGKSSSKEAKSILISPRMSPCSVPAIKPVVEHVAVKTPVKVVSTGTQKKSQAGKVSSLVSDSFTQNQVTIQRNRPISSGEKSKTTPKTNSRLNDTATAAENLMENNFLPAERLEAGRDGQTSSIIDSKTADSVMSMKHLIAVAQAKRRQAYSQNLSHGNPNSAFTPSTDVQGRSPSPASTVQHFLSGASNVMQADVQGFNLRSNFASPNSHGRQFASQHQFDPEEFEERRVSSGHHAAGGSLSGGTEAAVARDAFEGMIETLSRTKESIGRATRLAIDCAKYGIANEVVELLIRKLESEASFHRRVDLFFLVDSITQCSHSQKGIAGASYIPTVQAALPRLLGAAAPPGASARENRRQCLKVLRLWLERKILPESLLRRYMDDIGVPNDDMTAGFFLRRPSRAERAVDDPIREMEGMLVDEYGSNATYQLPGFLSSHVFEDEEEDLPISASKDADDTTQVEPIYALGEPEACTVTPVDRRHHILEDVDGELEMEDVSGHPKDERSVFTNGSFEMDPQQQGLDRILEPSSSNYTDLPPLPEGSPPLPLDSPPPLPPLPPSPPPPPPPPPPLSPSPPPPPPPPLPSHPPPPSLQPSGPPPSLHPSQSLPSQPSLLSQPLLPPQSSLQSSSPKLAYQPPVPQEYCSIPSGNQLVQMAGNTPHGGHIDATIKNEMFPQQSPCFVQSGVCSSREPSGYNSSRPLEYGHNDVYLNPQTSQPNQQFQPGNTPFAQRPLHPAPPPQTPSNHFSFTKPTIQQHQQHPYPHSYSLPSLPDGRRRFVAEEQWRMPSEFTDNQRGVWMNAGRTPSCSGPSFVQEGYFRPPIERPPTNSMGFQLSAPNTLPVGAPIQGHGAQMLPCRPDISAINCWRPA</sequence>
<feature type="compositionally biased region" description="Basic and acidic residues" evidence="8">
    <location>
        <begin position="312"/>
        <end position="322"/>
    </location>
</feature>
<evidence type="ECO:0000256" key="4">
    <source>
        <dbReference type="ARBA" id="ARBA00023015"/>
    </source>
</evidence>
<dbReference type="SUPFAM" id="SSF63748">
    <property type="entry name" value="Tudor/PWWP/MBT"/>
    <property type="match status" value="1"/>
</dbReference>
<feature type="compositionally biased region" description="Polar residues" evidence="8">
    <location>
        <begin position="883"/>
        <end position="896"/>
    </location>
</feature>
<feature type="compositionally biased region" description="Basic and acidic residues" evidence="8">
    <location>
        <begin position="435"/>
        <end position="451"/>
    </location>
</feature>
<gene>
    <name evidence="11" type="ORF">L1049_021742</name>
</gene>
<dbReference type="Gene3D" id="2.30.30.140">
    <property type="match status" value="1"/>
</dbReference>
<feature type="region of interest" description="Disordered" evidence="8">
    <location>
        <begin position="252"/>
        <end position="377"/>
    </location>
</feature>
<dbReference type="PRINTS" id="PR01217">
    <property type="entry name" value="PRICHEXTENSN"/>
</dbReference>
<evidence type="ECO:0000256" key="8">
    <source>
        <dbReference type="SAM" id="MobiDB-lite"/>
    </source>
</evidence>
<keyword evidence="7" id="KW-0539">Nucleus</keyword>
<dbReference type="PANTHER" id="PTHR12550:SF70">
    <property type="entry name" value="JIL-1 ANCHORING AND STABILIZING PROTEIN, ISOFORM A"/>
    <property type="match status" value="1"/>
</dbReference>
<dbReference type="InterPro" id="IPR006569">
    <property type="entry name" value="CID_dom"/>
</dbReference>
<evidence type="ECO:0000256" key="3">
    <source>
        <dbReference type="ARBA" id="ARBA00022664"/>
    </source>
</evidence>
<keyword evidence="3" id="KW-0507">mRNA processing</keyword>
<evidence type="ECO:0000313" key="11">
    <source>
        <dbReference type="EMBL" id="KAK9274493.1"/>
    </source>
</evidence>
<feature type="region of interest" description="Disordered" evidence="8">
    <location>
        <begin position="574"/>
        <end position="685"/>
    </location>
</feature>
<comment type="subcellular location">
    <subcellularLocation>
        <location evidence="1">Nucleus</location>
    </subcellularLocation>
</comment>
<feature type="region of interest" description="Disordered" evidence="8">
    <location>
        <begin position="399"/>
        <end position="451"/>
    </location>
</feature>
<dbReference type="InterPro" id="IPR008942">
    <property type="entry name" value="ENTH_VHS"/>
</dbReference>
<feature type="compositionally biased region" description="Basic and acidic residues" evidence="8">
    <location>
        <begin position="407"/>
        <end position="417"/>
    </location>
</feature>
<evidence type="ECO:0000259" key="10">
    <source>
        <dbReference type="PROSITE" id="PS51391"/>
    </source>
</evidence>
<dbReference type="InterPro" id="IPR000313">
    <property type="entry name" value="PWWP_dom"/>
</dbReference>
<feature type="compositionally biased region" description="Acidic residues" evidence="8">
    <location>
        <begin position="1162"/>
        <end position="1171"/>
    </location>
</feature>
<keyword evidence="5" id="KW-0287">Flowering</keyword>
<feature type="compositionally biased region" description="Acidic residues" evidence="8">
    <location>
        <begin position="574"/>
        <end position="583"/>
    </location>
</feature>
<comment type="caution">
    <text evidence="11">The sequence shown here is derived from an EMBL/GenBank/DDBJ whole genome shotgun (WGS) entry which is preliminary data.</text>
</comment>
<feature type="compositionally biased region" description="Polar residues" evidence="8">
    <location>
        <begin position="742"/>
        <end position="752"/>
    </location>
</feature>
<dbReference type="CDD" id="cd20147">
    <property type="entry name" value="PWWP_HULK"/>
    <property type="match status" value="1"/>
</dbReference>
<feature type="compositionally biased region" description="Polar residues" evidence="8">
    <location>
        <begin position="1182"/>
        <end position="1196"/>
    </location>
</feature>
<accession>A0AAP0WPG0</accession>
<dbReference type="GO" id="GO:0005634">
    <property type="term" value="C:nucleus"/>
    <property type="evidence" value="ECO:0007669"/>
    <property type="project" value="UniProtKB-SubCell"/>
</dbReference>
<feature type="compositionally biased region" description="Polar residues" evidence="8">
    <location>
        <begin position="600"/>
        <end position="609"/>
    </location>
</feature>
<feature type="compositionally biased region" description="Pro residues" evidence="8">
    <location>
        <begin position="1212"/>
        <end position="1276"/>
    </location>
</feature>
<feature type="region of interest" description="Disordered" evidence="8">
    <location>
        <begin position="742"/>
        <end position="768"/>
    </location>
</feature>
<organism evidence="11 12">
    <name type="scientific">Liquidambar formosana</name>
    <name type="common">Formosan gum</name>
    <dbReference type="NCBI Taxonomy" id="63359"/>
    <lineage>
        <taxon>Eukaryota</taxon>
        <taxon>Viridiplantae</taxon>
        <taxon>Streptophyta</taxon>
        <taxon>Embryophyta</taxon>
        <taxon>Tracheophyta</taxon>
        <taxon>Spermatophyta</taxon>
        <taxon>Magnoliopsida</taxon>
        <taxon>eudicotyledons</taxon>
        <taxon>Gunneridae</taxon>
        <taxon>Pentapetalae</taxon>
        <taxon>Saxifragales</taxon>
        <taxon>Altingiaceae</taxon>
        <taxon>Liquidambar</taxon>
    </lineage>
</organism>
<evidence type="ECO:0000313" key="12">
    <source>
        <dbReference type="Proteomes" id="UP001415857"/>
    </source>
</evidence>
<evidence type="ECO:0000259" key="9">
    <source>
        <dbReference type="PROSITE" id="PS50812"/>
    </source>
</evidence>
<dbReference type="PROSITE" id="PS50812">
    <property type="entry name" value="PWWP"/>
    <property type="match status" value="1"/>
</dbReference>
<dbReference type="GO" id="GO:0006397">
    <property type="term" value="P:mRNA processing"/>
    <property type="evidence" value="ECO:0007669"/>
    <property type="project" value="UniProtKB-KW"/>
</dbReference>
<dbReference type="Pfam" id="PF04818">
    <property type="entry name" value="CID"/>
    <property type="match status" value="1"/>
</dbReference>
<dbReference type="Pfam" id="PF00855">
    <property type="entry name" value="PWWP"/>
    <property type="match status" value="1"/>
</dbReference>
<keyword evidence="4" id="KW-0805">Transcription regulation</keyword>
<reference evidence="11 12" key="1">
    <citation type="journal article" date="2024" name="Plant J.">
        <title>Genome sequences and population genomics reveal climatic adaptation and genomic divergence between two closely related sweetgum species.</title>
        <authorList>
            <person name="Xu W.Q."/>
            <person name="Ren C.Q."/>
            <person name="Zhang X.Y."/>
            <person name="Comes H.P."/>
            <person name="Liu X.H."/>
            <person name="Li Y.G."/>
            <person name="Kettle C.J."/>
            <person name="Jalonen R."/>
            <person name="Gaisberger H."/>
            <person name="Ma Y.Z."/>
            <person name="Qiu Y.X."/>
        </authorList>
    </citation>
    <scope>NUCLEOTIDE SEQUENCE [LARGE SCALE GENOMIC DNA]</scope>
    <source>
        <strain evidence="11">Hangzhou</strain>
    </source>
</reference>
<feature type="compositionally biased region" description="Low complexity" evidence="8">
    <location>
        <begin position="1277"/>
        <end position="1305"/>
    </location>
</feature>
<feature type="compositionally biased region" description="Polar residues" evidence="8">
    <location>
        <begin position="646"/>
        <end position="655"/>
    </location>
</feature>
<evidence type="ECO:0000256" key="5">
    <source>
        <dbReference type="ARBA" id="ARBA00023089"/>
    </source>
</evidence>
<feature type="region of interest" description="Disordered" evidence="8">
    <location>
        <begin position="830"/>
        <end position="857"/>
    </location>
</feature>
<proteinExistence type="predicted"/>
<name>A0AAP0WPG0_LIQFO</name>
<dbReference type="PROSITE" id="PS51391">
    <property type="entry name" value="CID"/>
    <property type="match status" value="1"/>
</dbReference>
<feature type="region of interest" description="Disordered" evidence="8">
    <location>
        <begin position="1385"/>
        <end position="1417"/>
    </location>
</feature>
<keyword evidence="12" id="KW-1185">Reference proteome</keyword>
<evidence type="ECO:0000256" key="6">
    <source>
        <dbReference type="ARBA" id="ARBA00023163"/>
    </source>
</evidence>
<dbReference type="Gene3D" id="1.25.40.90">
    <property type="match status" value="1"/>
</dbReference>
<dbReference type="Proteomes" id="UP001415857">
    <property type="component" value="Unassembled WGS sequence"/>
</dbReference>
<keyword evidence="6" id="KW-0804">Transcription</keyword>
<evidence type="ECO:0000256" key="1">
    <source>
        <dbReference type="ARBA" id="ARBA00004123"/>
    </source>
</evidence>